<comment type="catalytic activity">
    <reaction evidence="10 11">
        <text>7-carboxy-7-carbaguanine + NH4(+) + 2 ATP = 7-cyano-7-carbaguanine + 2 AMP + 2 diphosphate + 2 H(+)</text>
        <dbReference type="Rhea" id="RHEA:27982"/>
        <dbReference type="ChEBI" id="CHEBI:15378"/>
        <dbReference type="ChEBI" id="CHEBI:28938"/>
        <dbReference type="ChEBI" id="CHEBI:30616"/>
        <dbReference type="ChEBI" id="CHEBI:33019"/>
        <dbReference type="ChEBI" id="CHEBI:45075"/>
        <dbReference type="ChEBI" id="CHEBI:61036"/>
        <dbReference type="ChEBI" id="CHEBI:456215"/>
        <dbReference type="EC" id="6.3.4.20"/>
    </reaction>
</comment>
<keyword evidence="13" id="KW-1185">Reference proteome</keyword>
<evidence type="ECO:0000256" key="11">
    <source>
        <dbReference type="HAMAP-Rule" id="MF_01633"/>
    </source>
</evidence>
<dbReference type="UniPathway" id="UPA00391"/>
<keyword evidence="3 11" id="KW-0479">Metal-binding</keyword>
<dbReference type="GO" id="GO:0016879">
    <property type="term" value="F:ligase activity, forming carbon-nitrogen bonds"/>
    <property type="evidence" value="ECO:0007669"/>
    <property type="project" value="UniProtKB-UniRule"/>
</dbReference>
<dbReference type="PIRSF" id="PIRSF006293">
    <property type="entry name" value="ExsB"/>
    <property type="match status" value="1"/>
</dbReference>
<dbReference type="SUPFAM" id="SSF52402">
    <property type="entry name" value="Adenine nucleotide alpha hydrolases-like"/>
    <property type="match status" value="1"/>
</dbReference>
<organism evidence="12 13">
    <name type="scientific">Roseinatronobacter monicus</name>
    <dbReference type="NCBI Taxonomy" id="393481"/>
    <lineage>
        <taxon>Bacteria</taxon>
        <taxon>Pseudomonadati</taxon>
        <taxon>Pseudomonadota</taxon>
        <taxon>Alphaproteobacteria</taxon>
        <taxon>Rhodobacterales</taxon>
        <taxon>Paracoccaceae</taxon>
        <taxon>Roseinatronobacter</taxon>
    </lineage>
</organism>
<evidence type="ECO:0000256" key="8">
    <source>
        <dbReference type="ARBA" id="ARBA00037993"/>
    </source>
</evidence>
<keyword evidence="4 11" id="KW-0547">Nucleotide-binding</keyword>
<dbReference type="RefSeq" id="WP_142080109.1">
    <property type="nucleotide sequence ID" value="NZ_VFPT01000001.1"/>
</dbReference>
<evidence type="ECO:0000256" key="6">
    <source>
        <dbReference type="ARBA" id="ARBA00022833"/>
    </source>
</evidence>
<dbReference type="GO" id="GO:0008616">
    <property type="term" value="P:tRNA queuosine(34) biosynthetic process"/>
    <property type="evidence" value="ECO:0007669"/>
    <property type="project" value="UniProtKB-UniRule"/>
</dbReference>
<dbReference type="PANTHER" id="PTHR42914">
    <property type="entry name" value="7-CYANO-7-DEAZAGUANINE SYNTHASE"/>
    <property type="match status" value="1"/>
</dbReference>
<keyword evidence="7 11" id="KW-0067">ATP-binding</keyword>
<evidence type="ECO:0000256" key="7">
    <source>
        <dbReference type="ARBA" id="ARBA00022840"/>
    </source>
</evidence>
<dbReference type="CDD" id="cd01995">
    <property type="entry name" value="QueC-like"/>
    <property type="match status" value="1"/>
</dbReference>
<evidence type="ECO:0000256" key="5">
    <source>
        <dbReference type="ARBA" id="ARBA00022785"/>
    </source>
</evidence>
<dbReference type="EMBL" id="VFPT01000001">
    <property type="protein sequence ID" value="TQM92377.1"/>
    <property type="molecule type" value="Genomic_DNA"/>
</dbReference>
<dbReference type="NCBIfam" id="TIGR00364">
    <property type="entry name" value="7-cyano-7-deazaguanine synthase QueC"/>
    <property type="match status" value="1"/>
</dbReference>
<evidence type="ECO:0000256" key="3">
    <source>
        <dbReference type="ARBA" id="ARBA00022723"/>
    </source>
</evidence>
<keyword evidence="6 11" id="KW-0862">Zinc</keyword>
<comment type="caution">
    <text evidence="12">The sequence shown here is derived from an EMBL/GenBank/DDBJ whole genome shotgun (WGS) entry which is preliminary data.</text>
</comment>
<evidence type="ECO:0000313" key="12">
    <source>
        <dbReference type="EMBL" id="TQM92377.1"/>
    </source>
</evidence>
<dbReference type="Pfam" id="PF06508">
    <property type="entry name" value="QueC"/>
    <property type="match status" value="1"/>
</dbReference>
<protein>
    <recommendedName>
        <fullName evidence="9 11">7-cyano-7-deazaguanine synthase</fullName>
        <ecNumber evidence="9 11">6.3.4.20</ecNumber>
    </recommendedName>
    <alternativeName>
        <fullName evidence="11">7-cyano-7-carbaguanine synthase</fullName>
    </alternativeName>
    <alternativeName>
        <fullName evidence="11">PreQ(0) synthase</fullName>
    </alternativeName>
    <alternativeName>
        <fullName evidence="11">Queuosine biosynthesis protein QueC</fullName>
    </alternativeName>
</protein>
<comment type="cofactor">
    <cofactor evidence="11">
        <name>Zn(2+)</name>
        <dbReference type="ChEBI" id="CHEBI:29105"/>
    </cofactor>
    <text evidence="11">Binds 1 zinc ion per subunit.</text>
</comment>
<comment type="pathway">
    <text evidence="1 11">Purine metabolism; 7-cyano-7-deazaguanine biosynthesis.</text>
</comment>
<evidence type="ECO:0000256" key="1">
    <source>
        <dbReference type="ARBA" id="ARBA00005061"/>
    </source>
</evidence>
<dbReference type="InterPro" id="IPR018317">
    <property type="entry name" value="QueC"/>
</dbReference>
<feature type="binding site" evidence="11">
    <location>
        <position position="185"/>
    </location>
    <ligand>
        <name>Zn(2+)</name>
        <dbReference type="ChEBI" id="CHEBI:29105"/>
    </ligand>
</feature>
<dbReference type="PANTHER" id="PTHR42914:SF1">
    <property type="entry name" value="7-CYANO-7-DEAZAGUANINE SYNTHASE"/>
    <property type="match status" value="1"/>
</dbReference>
<evidence type="ECO:0000256" key="4">
    <source>
        <dbReference type="ARBA" id="ARBA00022741"/>
    </source>
</evidence>
<feature type="binding site" evidence="11">
    <location>
        <position position="199"/>
    </location>
    <ligand>
        <name>Zn(2+)</name>
        <dbReference type="ChEBI" id="CHEBI:29105"/>
    </ligand>
</feature>
<sequence>MRTNLICSGGLDSVSLAHILADQGVLKRLTSFDYGQRHRKELDYAQACAERLGVAHHVIDMRSIGAALTGSALTDDIAVPDGHYAEDTMKVTVVPNRNAIMLSIAYGISAAQDDDTVATAVHGGDHFIYPDCRPLFTQAFDAMQRAALDGYADIALHTPFVNRSKADIVREGARVDTPFAQTWSCYKGGAQHCGRCGTCVERREAFHLAGIPDLTAYEDPEFWRQAIGRREAV</sequence>
<reference evidence="12 13" key="1">
    <citation type="submission" date="2019-06" db="EMBL/GenBank/DDBJ databases">
        <title>Genomic Encyclopedia of Archaeal and Bacterial Type Strains, Phase II (KMG-II): from individual species to whole genera.</title>
        <authorList>
            <person name="Goeker M."/>
        </authorList>
    </citation>
    <scope>NUCLEOTIDE SEQUENCE [LARGE SCALE GENOMIC DNA]</scope>
    <source>
        <strain evidence="12 13">DSM 18423</strain>
    </source>
</reference>
<proteinExistence type="inferred from homology"/>
<dbReference type="OrthoDB" id="9789567at2"/>
<keyword evidence="2 11" id="KW-0436">Ligase</keyword>
<gene>
    <name evidence="11" type="primary">queC</name>
    <name evidence="12" type="ORF">BD293_0978</name>
</gene>
<evidence type="ECO:0000256" key="9">
    <source>
        <dbReference type="ARBA" id="ARBA00039149"/>
    </source>
</evidence>
<feature type="binding site" evidence="11">
    <location>
        <position position="193"/>
    </location>
    <ligand>
        <name>Zn(2+)</name>
        <dbReference type="ChEBI" id="CHEBI:29105"/>
    </ligand>
</feature>
<keyword evidence="5 11" id="KW-0671">Queuosine biosynthesis</keyword>
<evidence type="ECO:0000256" key="2">
    <source>
        <dbReference type="ARBA" id="ARBA00022598"/>
    </source>
</evidence>
<evidence type="ECO:0000313" key="13">
    <source>
        <dbReference type="Proteomes" id="UP000320582"/>
    </source>
</evidence>
<dbReference type="AlphaFoldDB" id="A0A543KBD3"/>
<dbReference type="GO" id="GO:0008270">
    <property type="term" value="F:zinc ion binding"/>
    <property type="evidence" value="ECO:0007669"/>
    <property type="project" value="UniProtKB-UniRule"/>
</dbReference>
<accession>A0A543KBD3</accession>
<feature type="binding site" evidence="11">
    <location>
        <begin position="7"/>
        <end position="17"/>
    </location>
    <ligand>
        <name>ATP</name>
        <dbReference type="ChEBI" id="CHEBI:30616"/>
    </ligand>
</feature>
<dbReference type="GO" id="GO:0005524">
    <property type="term" value="F:ATP binding"/>
    <property type="evidence" value="ECO:0007669"/>
    <property type="project" value="UniProtKB-UniRule"/>
</dbReference>
<comment type="function">
    <text evidence="11">Catalyzes the ATP-dependent conversion of 7-carboxy-7-deazaguanine (CDG) to 7-cyano-7-deazaguanine (preQ(0)).</text>
</comment>
<dbReference type="HAMAP" id="MF_01633">
    <property type="entry name" value="QueC"/>
    <property type="match status" value="1"/>
</dbReference>
<dbReference type="InterPro" id="IPR014729">
    <property type="entry name" value="Rossmann-like_a/b/a_fold"/>
</dbReference>
<dbReference type="Proteomes" id="UP000320582">
    <property type="component" value="Unassembled WGS sequence"/>
</dbReference>
<comment type="similarity">
    <text evidence="8 11">Belongs to the QueC family.</text>
</comment>
<feature type="binding site" evidence="11">
    <location>
        <position position="196"/>
    </location>
    <ligand>
        <name>Zn(2+)</name>
        <dbReference type="ChEBI" id="CHEBI:29105"/>
    </ligand>
</feature>
<dbReference type="Gene3D" id="3.40.50.620">
    <property type="entry name" value="HUPs"/>
    <property type="match status" value="1"/>
</dbReference>
<name>A0A543KBD3_9RHOB</name>
<dbReference type="EC" id="6.3.4.20" evidence="9 11"/>
<evidence type="ECO:0000256" key="10">
    <source>
        <dbReference type="ARBA" id="ARBA00047890"/>
    </source>
</evidence>